<sequence>MKKTKIICTLGPATDSKENLISLIKEGMDVARFNFSHGTHEEHAARLNQLKESRKELNCYVAALLDTKGPEIRIKQFDAGKIELVKGQEFTLTAREVVGTEQIVSITFADLYKDVKIGTRILVDDGLIELQVLRFSGVDMVCQVLNGGTISNNKGINVPGISLSMPYLSAKDRSDIIFGIKNDFDFIAASFVREAADIHQIRKILEENGSKDIHIIAKIENTQGIQNIDEIIGAADGIMIARGDMGVEIPCEDVPVIQKMIIKKVYEAGKIVITATQMLDSMMKNPRPTRAEAADVANAIYDGTSAIMLSGETAAGLYPIEALQTMVKIANKAEADIDYRKRFFDHKRKENPDITDAISHATCTTAHDLNAAAIVTVTKSGKSARMISRYRPACDIIGCSTEPKVCRQLNLSWGVTPVIVEEMNDVFELFKHSIEKSKKNKYLTSGEVVVITSGVPIGISGTTNMIKVEVVS</sequence>
<dbReference type="SUPFAM" id="SSF51621">
    <property type="entry name" value="Phosphoenolpyruvate/pyruvate domain"/>
    <property type="match status" value="1"/>
</dbReference>
<evidence type="ECO:0000256" key="9">
    <source>
        <dbReference type="ARBA" id="ARBA00022741"/>
    </source>
</evidence>
<comment type="catalytic activity">
    <reaction evidence="17">
        <text>pyruvate + ATP = phosphoenolpyruvate + ADP + H(+)</text>
        <dbReference type="Rhea" id="RHEA:18157"/>
        <dbReference type="ChEBI" id="CHEBI:15361"/>
        <dbReference type="ChEBI" id="CHEBI:15378"/>
        <dbReference type="ChEBI" id="CHEBI:30616"/>
        <dbReference type="ChEBI" id="CHEBI:58702"/>
        <dbReference type="ChEBI" id="CHEBI:456216"/>
        <dbReference type="EC" id="2.7.1.40"/>
    </reaction>
</comment>
<keyword evidence="11" id="KW-0067">ATP-binding</keyword>
<keyword evidence="14 17" id="KW-0324">Glycolysis</keyword>
<evidence type="ECO:0000256" key="11">
    <source>
        <dbReference type="ARBA" id="ARBA00022840"/>
    </source>
</evidence>
<evidence type="ECO:0000259" key="18">
    <source>
        <dbReference type="Pfam" id="PF00224"/>
    </source>
</evidence>
<evidence type="ECO:0000256" key="2">
    <source>
        <dbReference type="ARBA" id="ARBA00001958"/>
    </source>
</evidence>
<evidence type="ECO:0000256" key="14">
    <source>
        <dbReference type="ARBA" id="ARBA00023152"/>
    </source>
</evidence>
<evidence type="ECO:0000259" key="19">
    <source>
        <dbReference type="Pfam" id="PF02887"/>
    </source>
</evidence>
<dbReference type="GO" id="GO:0030955">
    <property type="term" value="F:potassium ion binding"/>
    <property type="evidence" value="ECO:0007669"/>
    <property type="project" value="UniProtKB-UniRule"/>
</dbReference>
<organism evidence="20 21">
    <name type="scientific">[Clostridium] fimetarium</name>
    <dbReference type="NCBI Taxonomy" id="99656"/>
    <lineage>
        <taxon>Bacteria</taxon>
        <taxon>Bacillati</taxon>
        <taxon>Bacillota</taxon>
        <taxon>Clostridia</taxon>
        <taxon>Lachnospirales</taxon>
        <taxon>Lachnospiraceae</taxon>
    </lineage>
</organism>
<dbReference type="PROSITE" id="PS00110">
    <property type="entry name" value="PYRUVATE_KINASE"/>
    <property type="match status" value="1"/>
</dbReference>
<feature type="domain" description="Pyruvate kinase barrel" evidence="18">
    <location>
        <begin position="1"/>
        <end position="322"/>
    </location>
</feature>
<comment type="pathway">
    <text evidence="3 17">Carbohydrate degradation; glycolysis; pyruvate from D-glyceraldehyde 3-phosphate: step 5/5.</text>
</comment>
<dbReference type="OrthoDB" id="9812123at2"/>
<dbReference type="GO" id="GO:0000287">
    <property type="term" value="F:magnesium ion binding"/>
    <property type="evidence" value="ECO:0007669"/>
    <property type="project" value="UniProtKB-UniRule"/>
</dbReference>
<dbReference type="NCBIfam" id="TIGR01064">
    <property type="entry name" value="pyruv_kin"/>
    <property type="match status" value="1"/>
</dbReference>
<evidence type="ECO:0000256" key="13">
    <source>
        <dbReference type="ARBA" id="ARBA00022958"/>
    </source>
</evidence>
<dbReference type="PANTHER" id="PTHR11817">
    <property type="entry name" value="PYRUVATE KINASE"/>
    <property type="match status" value="1"/>
</dbReference>
<dbReference type="InterPro" id="IPR015795">
    <property type="entry name" value="Pyrv_Knase_C"/>
</dbReference>
<dbReference type="Gene3D" id="2.40.33.10">
    <property type="entry name" value="PK beta-barrel domain-like"/>
    <property type="match status" value="1"/>
</dbReference>
<comment type="cofactor">
    <cofactor evidence="1">
        <name>Mg(2+)</name>
        <dbReference type="ChEBI" id="CHEBI:18420"/>
    </cofactor>
</comment>
<dbReference type="Pfam" id="PF00224">
    <property type="entry name" value="PK"/>
    <property type="match status" value="1"/>
</dbReference>
<dbReference type="Proteomes" id="UP000199701">
    <property type="component" value="Unassembled WGS sequence"/>
</dbReference>
<dbReference type="InterPro" id="IPR015813">
    <property type="entry name" value="Pyrv/PenolPyrv_kinase-like_dom"/>
</dbReference>
<dbReference type="GO" id="GO:0004743">
    <property type="term" value="F:pyruvate kinase activity"/>
    <property type="evidence" value="ECO:0007669"/>
    <property type="project" value="UniProtKB-UniRule"/>
</dbReference>
<evidence type="ECO:0000256" key="3">
    <source>
        <dbReference type="ARBA" id="ARBA00004997"/>
    </source>
</evidence>
<keyword evidence="21" id="KW-1185">Reference proteome</keyword>
<reference evidence="20 21" key="1">
    <citation type="submission" date="2016-10" db="EMBL/GenBank/DDBJ databases">
        <authorList>
            <person name="de Groot N.N."/>
        </authorList>
    </citation>
    <scope>NUCLEOTIDE SEQUENCE [LARGE SCALE GENOMIC DNA]</scope>
    <source>
        <strain evidence="20 21">DSM 9179</strain>
    </source>
</reference>
<dbReference type="RefSeq" id="WP_092454391.1">
    <property type="nucleotide sequence ID" value="NZ_FOJI01000009.1"/>
</dbReference>
<proteinExistence type="inferred from homology"/>
<dbReference type="Pfam" id="PF02887">
    <property type="entry name" value="PK_C"/>
    <property type="match status" value="1"/>
</dbReference>
<dbReference type="Gene3D" id="3.20.20.60">
    <property type="entry name" value="Phosphoenolpyruvate-binding domains"/>
    <property type="match status" value="1"/>
</dbReference>
<protein>
    <recommendedName>
        <fullName evidence="6 16">Pyruvate kinase</fullName>
        <ecNumber evidence="5 16">2.7.1.40</ecNumber>
    </recommendedName>
</protein>
<dbReference type="SUPFAM" id="SSF50800">
    <property type="entry name" value="PK beta-barrel domain-like"/>
    <property type="match status" value="1"/>
</dbReference>
<keyword evidence="15 20" id="KW-0670">Pyruvate</keyword>
<gene>
    <name evidence="20" type="ORF">SAMN05421659_10967</name>
</gene>
<evidence type="ECO:0000256" key="17">
    <source>
        <dbReference type="RuleBase" id="RU000504"/>
    </source>
</evidence>
<keyword evidence="12 17" id="KW-0460">Magnesium</keyword>
<dbReference type="UniPathway" id="UPA00109">
    <property type="reaction ID" value="UER00188"/>
</dbReference>
<dbReference type="SUPFAM" id="SSF52935">
    <property type="entry name" value="PK C-terminal domain-like"/>
    <property type="match status" value="1"/>
</dbReference>
<evidence type="ECO:0000256" key="15">
    <source>
        <dbReference type="ARBA" id="ARBA00023317"/>
    </source>
</evidence>
<evidence type="ECO:0000256" key="8">
    <source>
        <dbReference type="ARBA" id="ARBA00022723"/>
    </source>
</evidence>
<dbReference type="FunFam" id="2.40.33.10:FF:000001">
    <property type="entry name" value="Pyruvate kinase"/>
    <property type="match status" value="1"/>
</dbReference>
<feature type="domain" description="Pyruvate kinase C-terminal" evidence="19">
    <location>
        <begin position="356"/>
        <end position="468"/>
    </location>
</feature>
<keyword evidence="8" id="KW-0479">Metal-binding</keyword>
<dbReference type="NCBIfam" id="NF004491">
    <property type="entry name" value="PRK05826.1"/>
    <property type="match status" value="1"/>
</dbReference>
<evidence type="ECO:0000256" key="1">
    <source>
        <dbReference type="ARBA" id="ARBA00001946"/>
    </source>
</evidence>
<dbReference type="InterPro" id="IPR040442">
    <property type="entry name" value="Pyrv_kinase-like_dom_sf"/>
</dbReference>
<dbReference type="NCBIfam" id="NF004978">
    <property type="entry name" value="PRK06354.1"/>
    <property type="match status" value="1"/>
</dbReference>
<evidence type="ECO:0000256" key="10">
    <source>
        <dbReference type="ARBA" id="ARBA00022777"/>
    </source>
</evidence>
<evidence type="ECO:0000256" key="5">
    <source>
        <dbReference type="ARBA" id="ARBA00012142"/>
    </source>
</evidence>
<dbReference type="InterPro" id="IPR015806">
    <property type="entry name" value="Pyrv_Knase_insert_dom_sf"/>
</dbReference>
<dbReference type="InterPro" id="IPR036918">
    <property type="entry name" value="Pyrv_Knase_C_sf"/>
</dbReference>
<keyword evidence="10 17" id="KW-0418">Kinase</keyword>
<dbReference type="InterPro" id="IPR001697">
    <property type="entry name" value="Pyr_Knase"/>
</dbReference>
<keyword evidence="7 17" id="KW-0808">Transferase</keyword>
<dbReference type="PRINTS" id="PR01050">
    <property type="entry name" value="PYRUVTKNASE"/>
</dbReference>
<dbReference type="InterPro" id="IPR018209">
    <property type="entry name" value="Pyrv_Knase_AS"/>
</dbReference>
<evidence type="ECO:0000313" key="21">
    <source>
        <dbReference type="Proteomes" id="UP000199701"/>
    </source>
</evidence>
<comment type="similarity">
    <text evidence="4 17">Belongs to the pyruvate kinase family.</text>
</comment>
<dbReference type="GO" id="GO:0005524">
    <property type="term" value="F:ATP binding"/>
    <property type="evidence" value="ECO:0007669"/>
    <property type="project" value="UniProtKB-KW"/>
</dbReference>
<dbReference type="STRING" id="99656.SAMN05421659_10967"/>
<name>A0A1I0QSK5_9FIRM</name>
<dbReference type="GO" id="GO:0016301">
    <property type="term" value="F:kinase activity"/>
    <property type="evidence" value="ECO:0007669"/>
    <property type="project" value="UniProtKB-KW"/>
</dbReference>
<evidence type="ECO:0000256" key="7">
    <source>
        <dbReference type="ARBA" id="ARBA00022679"/>
    </source>
</evidence>
<evidence type="ECO:0000256" key="6">
    <source>
        <dbReference type="ARBA" id="ARBA00018587"/>
    </source>
</evidence>
<dbReference type="AlphaFoldDB" id="A0A1I0QSK5"/>
<keyword evidence="13" id="KW-0630">Potassium</keyword>
<keyword evidence="9" id="KW-0547">Nucleotide-binding</keyword>
<dbReference type="InterPro" id="IPR011037">
    <property type="entry name" value="Pyrv_Knase-like_insert_dom_sf"/>
</dbReference>
<dbReference type="EC" id="2.7.1.40" evidence="5 16"/>
<comment type="cofactor">
    <cofactor evidence="2">
        <name>K(+)</name>
        <dbReference type="ChEBI" id="CHEBI:29103"/>
    </cofactor>
</comment>
<evidence type="ECO:0000256" key="4">
    <source>
        <dbReference type="ARBA" id="ARBA00008663"/>
    </source>
</evidence>
<evidence type="ECO:0000256" key="12">
    <source>
        <dbReference type="ARBA" id="ARBA00022842"/>
    </source>
</evidence>
<dbReference type="EMBL" id="FOJI01000009">
    <property type="protein sequence ID" value="SEW30594.1"/>
    <property type="molecule type" value="Genomic_DNA"/>
</dbReference>
<dbReference type="Gene3D" id="3.40.1380.20">
    <property type="entry name" value="Pyruvate kinase, C-terminal domain"/>
    <property type="match status" value="1"/>
</dbReference>
<dbReference type="FunFam" id="3.20.20.60:FF:000025">
    <property type="entry name" value="Pyruvate kinase"/>
    <property type="match status" value="1"/>
</dbReference>
<evidence type="ECO:0000313" key="20">
    <source>
        <dbReference type="EMBL" id="SEW30594.1"/>
    </source>
</evidence>
<accession>A0A1I0QSK5</accession>
<dbReference type="InterPro" id="IPR015793">
    <property type="entry name" value="Pyrv_Knase_brl"/>
</dbReference>
<evidence type="ECO:0000256" key="16">
    <source>
        <dbReference type="NCBIfam" id="TIGR01064"/>
    </source>
</evidence>